<dbReference type="KEGG" id="lacs:H4075_07100"/>
<gene>
    <name evidence="1" type="ORF">H4075_07100</name>
</gene>
<evidence type="ECO:0000313" key="1">
    <source>
        <dbReference type="EMBL" id="QNA45949.1"/>
    </source>
</evidence>
<proteinExistence type="predicted"/>
<organism evidence="1 2">
    <name type="scientific">Lacibacter sediminis</name>
    <dbReference type="NCBI Taxonomy" id="2760713"/>
    <lineage>
        <taxon>Bacteria</taxon>
        <taxon>Pseudomonadati</taxon>
        <taxon>Bacteroidota</taxon>
        <taxon>Chitinophagia</taxon>
        <taxon>Chitinophagales</taxon>
        <taxon>Chitinophagaceae</taxon>
        <taxon>Lacibacter</taxon>
    </lineage>
</organism>
<dbReference type="EMBL" id="CP060007">
    <property type="protein sequence ID" value="QNA45949.1"/>
    <property type="molecule type" value="Genomic_DNA"/>
</dbReference>
<accession>A0A7G5XKE6</accession>
<reference evidence="2" key="1">
    <citation type="submission" date="2020-08" db="EMBL/GenBank/DDBJ databases">
        <title>Lacibacter sp. S13-6-6 genome sequencing.</title>
        <authorList>
            <person name="Jin L."/>
        </authorList>
    </citation>
    <scope>NUCLEOTIDE SEQUENCE [LARGE SCALE GENOMIC DNA]</scope>
    <source>
        <strain evidence="2">S13-6-6</strain>
    </source>
</reference>
<sequence>MDLSVAAQRVFDRRYYNLQGKVEPISIERPLLQFQVRFSAVALMNNRSPIYYRLRLVLPLKRKQSVRKVVVNGDSLYQTTFIAPPKTTQKRSLVNRLWVYKNSFYLLKQQLSIHYSQSLVRGKIEIRRMPVIPRKAYKLTEKNPGYLSN</sequence>
<evidence type="ECO:0000313" key="2">
    <source>
        <dbReference type="Proteomes" id="UP000515344"/>
    </source>
</evidence>
<dbReference type="AlphaFoldDB" id="A0A7G5XKE6"/>
<name>A0A7G5XKE6_9BACT</name>
<dbReference type="RefSeq" id="WP_182805447.1">
    <property type="nucleotide sequence ID" value="NZ_CP060007.1"/>
</dbReference>
<keyword evidence="2" id="KW-1185">Reference proteome</keyword>
<protein>
    <submittedName>
        <fullName evidence="1">Uncharacterized protein</fullName>
    </submittedName>
</protein>
<dbReference type="Proteomes" id="UP000515344">
    <property type="component" value="Chromosome"/>
</dbReference>